<dbReference type="OrthoDB" id="787137at2759"/>
<dbReference type="PANTHER" id="PTHR47527">
    <property type="entry name" value="RING/FYVE/PHD ZINC FINGER SUPERFAMILY PROTEIN"/>
    <property type="match status" value="1"/>
</dbReference>
<evidence type="ECO:0008006" key="10">
    <source>
        <dbReference type="Google" id="ProtNLM"/>
    </source>
</evidence>
<dbReference type="InterPro" id="IPR043151">
    <property type="entry name" value="BAH_sf"/>
</dbReference>
<dbReference type="GO" id="GO:0003682">
    <property type="term" value="F:chromatin binding"/>
    <property type="evidence" value="ECO:0007669"/>
    <property type="project" value="InterPro"/>
</dbReference>
<keyword evidence="2 4" id="KW-0863">Zinc-finger</keyword>
<dbReference type="PROSITE" id="PS01359">
    <property type="entry name" value="ZF_PHD_1"/>
    <property type="match status" value="1"/>
</dbReference>
<dbReference type="Gene3D" id="2.30.30.490">
    <property type="match status" value="1"/>
</dbReference>
<dbReference type="InterPro" id="IPR011011">
    <property type="entry name" value="Znf_FYVE_PHD"/>
</dbReference>
<organism evidence="8 9">
    <name type="scientific">Trifolium subterraneum</name>
    <name type="common">Subterranean clover</name>
    <dbReference type="NCBI Taxonomy" id="3900"/>
    <lineage>
        <taxon>Eukaryota</taxon>
        <taxon>Viridiplantae</taxon>
        <taxon>Streptophyta</taxon>
        <taxon>Embryophyta</taxon>
        <taxon>Tracheophyta</taxon>
        <taxon>Spermatophyta</taxon>
        <taxon>Magnoliopsida</taxon>
        <taxon>eudicotyledons</taxon>
        <taxon>Gunneridae</taxon>
        <taxon>Pentapetalae</taxon>
        <taxon>rosids</taxon>
        <taxon>fabids</taxon>
        <taxon>Fabales</taxon>
        <taxon>Fabaceae</taxon>
        <taxon>Papilionoideae</taxon>
        <taxon>50 kb inversion clade</taxon>
        <taxon>NPAAA clade</taxon>
        <taxon>Hologalegina</taxon>
        <taxon>IRL clade</taxon>
        <taxon>Trifolieae</taxon>
        <taxon>Trifolium</taxon>
    </lineage>
</organism>
<evidence type="ECO:0000256" key="4">
    <source>
        <dbReference type="PROSITE-ProRule" id="PRU00146"/>
    </source>
</evidence>
<feature type="compositionally biased region" description="Pro residues" evidence="5">
    <location>
        <begin position="1"/>
        <end position="10"/>
    </location>
</feature>
<evidence type="ECO:0000256" key="5">
    <source>
        <dbReference type="SAM" id="MobiDB-lite"/>
    </source>
</evidence>
<dbReference type="InterPro" id="IPR001025">
    <property type="entry name" value="BAH_dom"/>
</dbReference>
<dbReference type="CDD" id="cd15489">
    <property type="entry name" value="PHD_SF"/>
    <property type="match status" value="1"/>
</dbReference>
<evidence type="ECO:0000256" key="3">
    <source>
        <dbReference type="ARBA" id="ARBA00022833"/>
    </source>
</evidence>
<feature type="compositionally biased region" description="Polar residues" evidence="5">
    <location>
        <begin position="609"/>
        <end position="628"/>
    </location>
</feature>
<feature type="region of interest" description="Disordered" evidence="5">
    <location>
        <begin position="143"/>
        <end position="163"/>
    </location>
</feature>
<dbReference type="InterPro" id="IPR056699">
    <property type="entry name" value="DUF7797"/>
</dbReference>
<dbReference type="Proteomes" id="UP000242715">
    <property type="component" value="Unassembled WGS sequence"/>
</dbReference>
<evidence type="ECO:0000256" key="2">
    <source>
        <dbReference type="ARBA" id="ARBA00022771"/>
    </source>
</evidence>
<keyword evidence="9" id="KW-1185">Reference proteome</keyword>
<reference evidence="9" key="1">
    <citation type="journal article" date="2017" name="Front. Plant Sci.">
        <title>Climate Clever Clovers: New Paradigm to Reduce the Environmental Footprint of Ruminants by Breeding Low Methanogenic Forages Utilizing Haplotype Variation.</title>
        <authorList>
            <person name="Kaur P."/>
            <person name="Appels R."/>
            <person name="Bayer P.E."/>
            <person name="Keeble-Gagnere G."/>
            <person name="Wang J."/>
            <person name="Hirakawa H."/>
            <person name="Shirasawa K."/>
            <person name="Vercoe P."/>
            <person name="Stefanova K."/>
            <person name="Durmic Z."/>
            <person name="Nichols P."/>
            <person name="Revell C."/>
            <person name="Isobe S.N."/>
            <person name="Edwards D."/>
            <person name="Erskine W."/>
        </authorList>
    </citation>
    <scope>NUCLEOTIDE SEQUENCE [LARGE SCALE GENOMIC DNA]</scope>
    <source>
        <strain evidence="9">cv. Daliak</strain>
    </source>
</reference>
<dbReference type="EMBL" id="DF973302">
    <property type="protein sequence ID" value="GAU25075.1"/>
    <property type="molecule type" value="Genomic_DNA"/>
</dbReference>
<dbReference type="PROSITE" id="PS50016">
    <property type="entry name" value="ZF_PHD_2"/>
    <property type="match status" value="1"/>
</dbReference>
<dbReference type="Pfam" id="PF25073">
    <property type="entry name" value="DUF7797"/>
    <property type="match status" value="1"/>
</dbReference>
<protein>
    <recommendedName>
        <fullName evidence="10">PHD-type domain-containing protein</fullName>
    </recommendedName>
</protein>
<keyword evidence="3" id="KW-0862">Zinc</keyword>
<dbReference type="Gene3D" id="3.30.40.10">
    <property type="entry name" value="Zinc/RING finger domain, C3HC4 (zinc finger)"/>
    <property type="match status" value="1"/>
</dbReference>
<feature type="domain" description="PHD-type" evidence="6">
    <location>
        <begin position="405"/>
        <end position="458"/>
    </location>
</feature>
<feature type="compositionally biased region" description="Polar residues" evidence="5">
    <location>
        <begin position="144"/>
        <end position="161"/>
    </location>
</feature>
<keyword evidence="1" id="KW-0479">Metal-binding</keyword>
<feature type="region of interest" description="Disordered" evidence="5">
    <location>
        <begin position="1"/>
        <end position="30"/>
    </location>
</feature>
<dbReference type="InterPro" id="IPR013083">
    <property type="entry name" value="Znf_RING/FYVE/PHD"/>
</dbReference>
<feature type="domain" description="BAH" evidence="7">
    <location>
        <begin position="691"/>
        <end position="810"/>
    </location>
</feature>
<dbReference type="Pfam" id="PF00628">
    <property type="entry name" value="PHD"/>
    <property type="match status" value="1"/>
</dbReference>
<evidence type="ECO:0000256" key="1">
    <source>
        <dbReference type="ARBA" id="ARBA00022723"/>
    </source>
</evidence>
<feature type="compositionally biased region" description="Polar residues" evidence="5">
    <location>
        <begin position="501"/>
        <end position="542"/>
    </location>
</feature>
<evidence type="ECO:0000259" key="7">
    <source>
        <dbReference type="PROSITE" id="PS51038"/>
    </source>
</evidence>
<name>A0A2Z6MNG3_TRISU</name>
<dbReference type="SMART" id="SM00249">
    <property type="entry name" value="PHD"/>
    <property type="match status" value="1"/>
</dbReference>
<dbReference type="PROSITE" id="PS51038">
    <property type="entry name" value="BAH"/>
    <property type="match status" value="1"/>
</dbReference>
<sequence length="810" mass="87995">MEPTTDPPPEIENGVREEQEEQQRCNKKPKIDEIENSESVELKRVAEIVLVLSTMATMRGGKKPSDVEVELMREARNKLAILCQGIAPKDIVAGEAIGSVIQDLGLNVKVEDQRLGFRTTPKMSIAERYSFAKTKMEESKKFSAPSTTYTSQPLQTNTSGMVDNRVPTNAVRMFAPDKSNHTAISSTVSMASIPPHLSTGSSAALQYQSTSNEVRPSIVSGVMSNNHMGRNPSSVALPRVENPQFKVTGGLSGAPYVLQVQGNFDKASHQSQIPRGEANSMANQSLVNAPTWSIQTQPVSLARNVSENKVLPAHNSVKVEGTVGATVSRAGPQVTTAQSVRPFITQTGPGNMSSMHQPLQGGNMVQPPIIPSHSDIAKVVQKLLLPKVPDRPTWTPPSRDYMSKTFTCQTCELTVSEVDSVLMCDACEKGFHLKCLQPAVIRGIHNRVDWHCMRCLSLSGGKPLPPKYGRVMRSSITSPSFPSTTVGIQPSSEKKAENLDSKVSPQMFTTNGNSVPTVSSANHNTELSFDSNTPDTRDIQGSNISSSIETIDEKPDPNICMKSAACSASTGLQGESYTEQIDSKALTCKDTSEPETLPKLSEPAKCENLQPSQDSQVEMTVSHNNAEISSDRHVSSSLTISNSKESHGGENITSDINHNDLDVAQPNSVGGSGTNTEGIQHSALSSDSSHAVEWIGDVVQLVDEKKYYQSCCIDGSMWEDSKTGVKWVKATKCYFPDDLPGNIGHPCISEVNEVYESNSDRIEMASSIRGPCVVLPYDKFKQENDRRCQFGIEASASVQPIFLCRHQVER</sequence>
<feature type="region of interest" description="Disordered" evidence="5">
    <location>
        <begin position="590"/>
        <end position="686"/>
    </location>
</feature>
<dbReference type="GO" id="GO:0008270">
    <property type="term" value="F:zinc ion binding"/>
    <property type="evidence" value="ECO:0007669"/>
    <property type="project" value="UniProtKB-KW"/>
</dbReference>
<proteinExistence type="predicted"/>
<dbReference type="AlphaFoldDB" id="A0A2Z6MNG3"/>
<accession>A0A2Z6MNG3</accession>
<evidence type="ECO:0000313" key="9">
    <source>
        <dbReference type="Proteomes" id="UP000242715"/>
    </source>
</evidence>
<dbReference type="InterPro" id="IPR001965">
    <property type="entry name" value="Znf_PHD"/>
</dbReference>
<dbReference type="SUPFAM" id="SSF57903">
    <property type="entry name" value="FYVE/PHD zinc finger"/>
    <property type="match status" value="1"/>
</dbReference>
<evidence type="ECO:0000313" key="8">
    <source>
        <dbReference type="EMBL" id="GAU25075.1"/>
    </source>
</evidence>
<gene>
    <name evidence="8" type="ORF">TSUD_257690</name>
</gene>
<dbReference type="InterPro" id="IPR019787">
    <property type="entry name" value="Znf_PHD-finger"/>
</dbReference>
<feature type="compositionally biased region" description="Basic and acidic residues" evidence="5">
    <location>
        <begin position="13"/>
        <end position="30"/>
    </location>
</feature>
<feature type="compositionally biased region" description="Low complexity" evidence="5">
    <location>
        <begin position="475"/>
        <end position="485"/>
    </location>
</feature>
<feature type="compositionally biased region" description="Polar residues" evidence="5">
    <location>
        <begin position="665"/>
        <end position="686"/>
    </location>
</feature>
<dbReference type="InterPro" id="IPR019786">
    <property type="entry name" value="Zinc_finger_PHD-type_CS"/>
</dbReference>
<feature type="region of interest" description="Disordered" evidence="5">
    <location>
        <begin position="475"/>
        <end position="542"/>
    </location>
</feature>
<evidence type="ECO:0000259" key="6">
    <source>
        <dbReference type="PROSITE" id="PS50016"/>
    </source>
</evidence>
<dbReference type="PANTHER" id="PTHR47527:SF3">
    <property type="entry name" value="RING_FYVE_PHD ZINC FINGER SUPERFAMILY PROTEIN"/>
    <property type="match status" value="1"/>
</dbReference>